<feature type="signal peptide" evidence="12">
    <location>
        <begin position="1"/>
        <end position="18"/>
    </location>
</feature>
<evidence type="ECO:0000256" key="2">
    <source>
        <dbReference type="ARBA" id="ARBA00005988"/>
    </source>
</evidence>
<dbReference type="InterPro" id="IPR008969">
    <property type="entry name" value="CarboxyPept-like_regulatory"/>
</dbReference>
<organism evidence="14">
    <name type="scientific">Rhipicephalus zambeziensis</name>
    <dbReference type="NCBI Taxonomy" id="60191"/>
    <lineage>
        <taxon>Eukaryota</taxon>
        <taxon>Metazoa</taxon>
        <taxon>Ecdysozoa</taxon>
        <taxon>Arthropoda</taxon>
        <taxon>Chelicerata</taxon>
        <taxon>Arachnida</taxon>
        <taxon>Acari</taxon>
        <taxon>Parasitiformes</taxon>
        <taxon>Ixodida</taxon>
        <taxon>Ixodoidea</taxon>
        <taxon>Ixodidae</taxon>
        <taxon>Rhipicephalinae</taxon>
        <taxon>Rhipicephalus</taxon>
        <taxon>Rhipicephalus</taxon>
    </lineage>
</organism>
<comment type="caution">
    <text evidence="9">Lacks conserved residue(s) required for the propagation of feature annotation.</text>
</comment>
<feature type="region of interest" description="Disordered" evidence="10">
    <location>
        <begin position="1557"/>
        <end position="1629"/>
    </location>
</feature>
<dbReference type="GO" id="GO:0008270">
    <property type="term" value="F:zinc ion binding"/>
    <property type="evidence" value="ECO:0007669"/>
    <property type="project" value="InterPro"/>
</dbReference>
<dbReference type="SUPFAM" id="SSF53187">
    <property type="entry name" value="Zn-dependent exopeptidases"/>
    <property type="match status" value="4"/>
</dbReference>
<feature type="compositionally biased region" description="Acidic residues" evidence="10">
    <location>
        <begin position="1569"/>
        <end position="1579"/>
    </location>
</feature>
<dbReference type="CDD" id="cd11308">
    <property type="entry name" value="Peptidase_M14NE-CP-C_like"/>
    <property type="match status" value="3"/>
</dbReference>
<keyword evidence="7" id="KW-0862">Zinc</keyword>
<keyword evidence="11" id="KW-0472">Membrane</keyword>
<evidence type="ECO:0000256" key="4">
    <source>
        <dbReference type="ARBA" id="ARBA00022670"/>
    </source>
</evidence>
<comment type="cofactor">
    <cofactor evidence="1">
        <name>Zn(2+)</name>
        <dbReference type="ChEBI" id="CHEBI:29105"/>
    </cofactor>
</comment>
<dbReference type="PROSITE" id="PS00133">
    <property type="entry name" value="CARBOXYPEPT_ZN_2"/>
    <property type="match status" value="2"/>
</dbReference>
<evidence type="ECO:0000259" key="13">
    <source>
        <dbReference type="PROSITE" id="PS52035"/>
    </source>
</evidence>
<dbReference type="PANTHER" id="PTHR11532:SF62">
    <property type="entry name" value="CARBOXYPEPTIDASE D"/>
    <property type="match status" value="1"/>
</dbReference>
<dbReference type="InterPro" id="IPR057247">
    <property type="entry name" value="CARBOXYPEPT_ZN_2"/>
</dbReference>
<feature type="domain" description="Peptidase M14" evidence="13">
    <location>
        <begin position="1160"/>
        <end position="1434"/>
    </location>
</feature>
<evidence type="ECO:0000256" key="9">
    <source>
        <dbReference type="PROSITE-ProRule" id="PRU01379"/>
    </source>
</evidence>
<proteinExistence type="inferred from homology"/>
<dbReference type="SUPFAM" id="SSF49464">
    <property type="entry name" value="Carboxypeptidase regulatory domain-like"/>
    <property type="match status" value="4"/>
</dbReference>
<evidence type="ECO:0000256" key="6">
    <source>
        <dbReference type="ARBA" id="ARBA00022801"/>
    </source>
</evidence>
<protein>
    <submittedName>
        <fullName evidence="14">Zinc carboxypeptidase</fullName>
    </submittedName>
</protein>
<feature type="compositionally biased region" description="Polar residues" evidence="10">
    <location>
        <begin position="1620"/>
        <end position="1629"/>
    </location>
</feature>
<feature type="active site" description="Proton donor/acceptor" evidence="9">
    <location>
        <position position="291"/>
    </location>
</feature>
<evidence type="ECO:0000256" key="5">
    <source>
        <dbReference type="ARBA" id="ARBA00022723"/>
    </source>
</evidence>
<dbReference type="PANTHER" id="PTHR11532">
    <property type="entry name" value="PROTEASE M14 CARBOXYPEPTIDASE"/>
    <property type="match status" value="1"/>
</dbReference>
<feature type="active site" description="Proton donor/acceptor" evidence="9">
    <location>
        <position position="691"/>
    </location>
</feature>
<evidence type="ECO:0000256" key="1">
    <source>
        <dbReference type="ARBA" id="ARBA00001947"/>
    </source>
</evidence>
<dbReference type="InterPro" id="IPR057246">
    <property type="entry name" value="CARBOXYPEPT_ZN_1"/>
</dbReference>
<dbReference type="Gene3D" id="2.60.40.1120">
    <property type="entry name" value="Carboxypeptidase-like, regulatory domain"/>
    <property type="match status" value="4"/>
</dbReference>
<keyword evidence="12" id="KW-0732">Signal</keyword>
<dbReference type="InterPro" id="IPR000834">
    <property type="entry name" value="Peptidase_M14"/>
</dbReference>
<dbReference type="GO" id="GO:0004181">
    <property type="term" value="F:metallocarboxypeptidase activity"/>
    <property type="evidence" value="ECO:0007669"/>
    <property type="project" value="InterPro"/>
</dbReference>
<name>A0A224Z425_9ACAR</name>
<sequence>MTPLVIALVSLIFSSAASESDASFPVPKYLDYNETTTFLHNLASKHRSLASVYSIGKSVQGRELWVLKITTDPNVRSIGKPLFRYTANIHGNEALGRQLLLYLAEYMLENYGNDSRITRLVNNTELHFCPSLNPDGYANASEGDCEGASRDSGRFNSHIVDLNGNFPGIETDLTKMTVGREPETLAIMKWSVLNPFVLSASLHGGLVVVVYPYDYRSPDAPMDSPNLTPDDDVFRHLAGTYARKHSDMFRSPQCQEYFDGGITNGAEWIPVSGSMQDFSYIYTNCYEVTLEISCCKYPMANTLVSEWEKNKNALLSYMEQVHMGVKGVVKEFRTGKAIAKATVVVQGINHNITTTERGEFWRLLLPGQYSLIVSSPGYESTVRRNITVMTGAATWVDVVLTPVPTTKPPKQYAPLDTDFVFTTKPEFKHHSQEELVAIFTNVTEKCPAITRLFSIGKSVEDRDLYFLEFSDNPGHHEPGEPEFKYVANIHGNEVIGREAVLLLAQLLCEQYGKSRRLTTLVNNTRIFLMASMNPDGYERANVGDYNSVVGRFNAHNVDLNRNFPDQYQPEKAHHPREPETRAMMNFIVARPIVLSASLHGGALVANYPYDGNKEKVERIYSATPDDSLFRYLARTYARAHPTMSLGKPCPKGPMDDAFKDGITNGAAWYNVYGGMQDFNYLHSNSYELTIEMGCYKYPPASDLPKYWDEHKHALVTFMEKVHQGVKGFVKDEDGLPVPNATIHVLGIHHDVHSAVDGDFWRLLMPATYSVRAYVDGFPLPVQRVTVLEGNATWVNFTVDRRYAKWSREHDFLIGENGEPKYLGADELANLLMQLRQNYSDIVEVKDSFGPPGETALQFLRITVPSKKMKPEVVLIGGLNGGRPAGREMLIRLARHLVTGYRLRSQRIVDLLEKVVVHIVPSVDKAGFSHTEEGICDSDPSEELNMEDHFSSEFTGQYPIVEAVKEGLGVSHYVAGLVLDTGGVGVRIALNETNSGLLDNMTMDGLVAGFQKRIDQSKCGKELRPVQDGSLLQYAYNKHGTLMASVLLDCCDFPTRKEIPKLWMRTLHPLLEFLEAAKTSVHGSVTDEYGTTLTKATVGVHTSKRPIETTSGAFCLAVPPGKVVLTASASEFEMRVERVTVLAGEGTSLVLVLEPDTYEHKYHSYTEALQLLRYIAHKYPNTTYLYSLGSSAGGRDLPALVLGATPRVHRPGVPEIRLQAGLAGGLQLAATEMLLHLAHTLATRYKHNSLVTQIMASARIHIAPMLDPDGITNSSIGKCDANESSPSGSNLFFMFDGSSSRPEVRAVQQWTDRYHFVTSLNVLTGGLAMALPKGAGAIDMAVLRRLAKTYAYHNDDMLNGAFACGKKSYNTSDGILPESVDLGHLNGSVMDFSYRNSGTYETAAFISCCPAPNISEFSALWVQNKQSILNYLLQATQGLVGYVRTKSRDPIPGANISIEGQSLHRPSTKLGEFWVPLGEGSYQVVISAPNFYTMTKIVEVYAGRSTTVEFLLQENIVIAGLPKHVFVVLTGSLVLLLMVSALCLYTVVMSQRQPERAGFMPVQSNGGTLFDDDDDDDDDGIGQRKSRKSANNSGSGGSVHSKLLKAAEYHDDTSSEDEIYNTRNWKSSAK</sequence>
<dbReference type="Pfam" id="PF00246">
    <property type="entry name" value="Peptidase_M14"/>
    <property type="match status" value="4"/>
</dbReference>
<evidence type="ECO:0000256" key="10">
    <source>
        <dbReference type="SAM" id="MobiDB-lite"/>
    </source>
</evidence>
<dbReference type="EMBL" id="GFPF01013421">
    <property type="protein sequence ID" value="MAA24567.1"/>
    <property type="molecule type" value="Transcribed_RNA"/>
</dbReference>
<evidence type="ECO:0000256" key="11">
    <source>
        <dbReference type="SAM" id="Phobius"/>
    </source>
</evidence>
<dbReference type="PROSITE" id="PS52035">
    <property type="entry name" value="PEPTIDASE_M14"/>
    <property type="match status" value="4"/>
</dbReference>
<keyword evidence="8" id="KW-0325">Glycoprotein</keyword>
<dbReference type="GO" id="GO:0006518">
    <property type="term" value="P:peptide metabolic process"/>
    <property type="evidence" value="ECO:0007669"/>
    <property type="project" value="TreeGrafter"/>
</dbReference>
<feature type="transmembrane region" description="Helical" evidence="11">
    <location>
        <begin position="1524"/>
        <end position="1547"/>
    </location>
</feature>
<dbReference type="InterPro" id="IPR050753">
    <property type="entry name" value="Peptidase_M14_domain"/>
</dbReference>
<feature type="chain" id="PRO_5013279570" evidence="12">
    <location>
        <begin position="19"/>
        <end position="1629"/>
    </location>
</feature>
<keyword evidence="3 14" id="KW-0121">Carboxypeptidase</keyword>
<evidence type="ECO:0000256" key="12">
    <source>
        <dbReference type="SAM" id="SignalP"/>
    </source>
</evidence>
<dbReference type="CDD" id="cd03858">
    <property type="entry name" value="M14_CP_N-E_like"/>
    <property type="match status" value="1"/>
</dbReference>
<reference evidence="14" key="1">
    <citation type="journal article" date="2017" name="Parasit. Vectors">
        <title>Sialotranscriptomics of Rhipicephalus zambeziensis reveals intricate expression profiles of secretory proteins and suggests tight temporal transcriptional regulation during blood-feeding.</title>
        <authorList>
            <person name="de Castro M.H."/>
            <person name="de Klerk D."/>
            <person name="Pienaar R."/>
            <person name="Rees D.J.G."/>
            <person name="Mans B.J."/>
        </authorList>
    </citation>
    <scope>NUCLEOTIDE SEQUENCE</scope>
    <source>
        <tissue evidence="14">Salivary glands</tissue>
    </source>
</reference>
<keyword evidence="4" id="KW-0645">Protease</keyword>
<keyword evidence="11" id="KW-0812">Transmembrane</keyword>
<evidence type="ECO:0000256" key="7">
    <source>
        <dbReference type="ARBA" id="ARBA00022833"/>
    </source>
</evidence>
<keyword evidence="5" id="KW-0479">Metal-binding</keyword>
<dbReference type="Pfam" id="PF13620">
    <property type="entry name" value="CarboxypepD_reg"/>
    <property type="match status" value="3"/>
</dbReference>
<dbReference type="PROSITE" id="PS00132">
    <property type="entry name" value="CARBOXYPEPT_ZN_1"/>
    <property type="match status" value="2"/>
</dbReference>
<dbReference type="FunFam" id="3.40.630.10:FF:000020">
    <property type="entry name" value="Carboxypeptidase D"/>
    <property type="match status" value="2"/>
</dbReference>
<keyword evidence="11" id="KW-1133">Transmembrane helix</keyword>
<dbReference type="GO" id="GO:0016485">
    <property type="term" value="P:protein processing"/>
    <property type="evidence" value="ECO:0007669"/>
    <property type="project" value="TreeGrafter"/>
</dbReference>
<dbReference type="SMART" id="SM00631">
    <property type="entry name" value="Zn_pept"/>
    <property type="match status" value="2"/>
</dbReference>
<comment type="similarity">
    <text evidence="2 9">Belongs to the peptidase M14 family.</text>
</comment>
<evidence type="ECO:0000313" key="14">
    <source>
        <dbReference type="EMBL" id="MAA24567.1"/>
    </source>
</evidence>
<feature type="domain" description="Peptidase M14" evidence="13">
    <location>
        <begin position="428"/>
        <end position="721"/>
    </location>
</feature>
<feature type="domain" description="Peptidase M14" evidence="13">
    <location>
        <begin position="820"/>
        <end position="1076"/>
    </location>
</feature>
<evidence type="ECO:0000256" key="8">
    <source>
        <dbReference type="ARBA" id="ARBA00023180"/>
    </source>
</evidence>
<dbReference type="Gene3D" id="3.40.630.10">
    <property type="entry name" value="Zn peptidases"/>
    <property type="match status" value="4"/>
</dbReference>
<accession>A0A224Z425</accession>
<keyword evidence="6" id="KW-0378">Hydrolase</keyword>
<dbReference type="GO" id="GO:0005615">
    <property type="term" value="C:extracellular space"/>
    <property type="evidence" value="ECO:0007669"/>
    <property type="project" value="TreeGrafter"/>
</dbReference>
<evidence type="ECO:0000256" key="3">
    <source>
        <dbReference type="ARBA" id="ARBA00022645"/>
    </source>
</evidence>
<feature type="domain" description="Peptidase M14" evidence="13">
    <location>
        <begin position="28"/>
        <end position="321"/>
    </location>
</feature>
<dbReference type="PRINTS" id="PR00765">
    <property type="entry name" value="CRBOXYPTASEA"/>
</dbReference>